<evidence type="ECO:0000256" key="13">
    <source>
        <dbReference type="ARBA" id="ARBA00023136"/>
    </source>
</evidence>
<dbReference type="Proteomes" id="UP000434957">
    <property type="component" value="Unassembled WGS sequence"/>
</dbReference>
<reference evidence="21 23" key="1">
    <citation type="submission" date="2018-09" db="EMBL/GenBank/DDBJ databases">
        <title>Genomic investigation of the strawberry pathogen Phytophthora fragariae indicates pathogenicity is determined by transcriptional variation in three key races.</title>
        <authorList>
            <person name="Adams T.M."/>
            <person name="Armitage A.D."/>
            <person name="Sobczyk M.K."/>
            <person name="Bates H.J."/>
            <person name="Dunwell J.M."/>
            <person name="Nellist C.F."/>
            <person name="Harrison R.J."/>
        </authorList>
    </citation>
    <scope>NUCLEOTIDE SEQUENCE [LARGE SCALE GENOMIC DNA]</scope>
    <source>
        <strain evidence="19 21">SCRP249</strain>
        <strain evidence="18 23">SCRP324</strain>
        <strain evidence="20 22">SCRP333</strain>
    </source>
</reference>
<keyword evidence="7 17" id="KW-0812">Transmembrane</keyword>
<dbReference type="AlphaFoldDB" id="A0A6A3IXZ2"/>
<proteinExistence type="inferred from homology"/>
<keyword evidence="8" id="KW-1000">Mitochondrion outer membrane</keyword>
<evidence type="ECO:0000313" key="19">
    <source>
        <dbReference type="EMBL" id="KAE9018595.1"/>
    </source>
</evidence>
<dbReference type="Gene3D" id="1.20.120.550">
    <property type="entry name" value="Membrane associated eicosanoid/glutathione metabolism-like domain"/>
    <property type="match status" value="1"/>
</dbReference>
<sequence>MTHEITDVKAFALSAAVLYTKFLVCTMIQGRKAFAAGTRMAEDNKLPQAKNAPKQGFADPTNDRVRAAVEEEMRWKRIIQNDLESMPMAFIVFWSAISVGVSASLTTTLLLLYTIARFGHTAVYSLSLPHARMVFWIVGMVCIVIGAVASILAALT</sequence>
<evidence type="ECO:0000256" key="3">
    <source>
        <dbReference type="ARBA" id="ARBA00004477"/>
    </source>
</evidence>
<organism evidence="18 23">
    <name type="scientific">Phytophthora rubi</name>
    <dbReference type="NCBI Taxonomy" id="129364"/>
    <lineage>
        <taxon>Eukaryota</taxon>
        <taxon>Sar</taxon>
        <taxon>Stramenopiles</taxon>
        <taxon>Oomycota</taxon>
        <taxon>Peronosporomycetes</taxon>
        <taxon>Peronosporales</taxon>
        <taxon>Peronosporaceae</taxon>
        <taxon>Phytophthora</taxon>
    </lineage>
</organism>
<dbReference type="GO" id="GO:0004364">
    <property type="term" value="F:glutathione transferase activity"/>
    <property type="evidence" value="ECO:0007669"/>
    <property type="project" value="UniProtKB-EC"/>
</dbReference>
<comment type="similarity">
    <text evidence="4">Belongs to the MAPEG family.</text>
</comment>
<keyword evidence="6" id="KW-0808">Transferase</keyword>
<dbReference type="Pfam" id="PF01124">
    <property type="entry name" value="MAPEG"/>
    <property type="match status" value="1"/>
</dbReference>
<evidence type="ECO:0000313" key="22">
    <source>
        <dbReference type="Proteomes" id="UP000434957"/>
    </source>
</evidence>
<name>A0A6A3IXZ2_9STRA</name>
<dbReference type="InterPro" id="IPR001129">
    <property type="entry name" value="Membr-assoc_MAPEG"/>
</dbReference>
<evidence type="ECO:0000256" key="10">
    <source>
        <dbReference type="ARBA" id="ARBA00022989"/>
    </source>
</evidence>
<evidence type="ECO:0000313" key="18">
    <source>
        <dbReference type="EMBL" id="KAE8987989.1"/>
    </source>
</evidence>
<evidence type="ECO:0000256" key="7">
    <source>
        <dbReference type="ARBA" id="ARBA00022692"/>
    </source>
</evidence>
<dbReference type="EMBL" id="QXFT01001873">
    <property type="protein sequence ID" value="KAE9308524.1"/>
    <property type="molecule type" value="Genomic_DNA"/>
</dbReference>
<comment type="caution">
    <text evidence="18">The sequence shown here is derived from an EMBL/GenBank/DDBJ whole genome shotgun (WGS) entry which is preliminary data.</text>
</comment>
<dbReference type="EMBL" id="QXFU01002276">
    <property type="protein sequence ID" value="KAE8987989.1"/>
    <property type="molecule type" value="Genomic_DNA"/>
</dbReference>
<dbReference type="EC" id="2.5.1.18" evidence="5"/>
<gene>
    <name evidence="19" type="ORF">PR001_g14098</name>
    <name evidence="18" type="ORF">PR002_g21897</name>
    <name evidence="20" type="ORF">PR003_g20720</name>
</gene>
<dbReference type="FunFam" id="1.20.120.550:FF:000005">
    <property type="entry name" value="Inorganic phosphate transporter 1-6"/>
    <property type="match status" value="1"/>
</dbReference>
<dbReference type="InterPro" id="IPR040162">
    <property type="entry name" value="MGST1-like"/>
</dbReference>
<comment type="catalytic activity">
    <reaction evidence="16">
        <text>RX + glutathione = an S-substituted glutathione + a halide anion + H(+)</text>
        <dbReference type="Rhea" id="RHEA:16437"/>
        <dbReference type="ChEBI" id="CHEBI:15378"/>
        <dbReference type="ChEBI" id="CHEBI:16042"/>
        <dbReference type="ChEBI" id="CHEBI:17792"/>
        <dbReference type="ChEBI" id="CHEBI:57925"/>
        <dbReference type="ChEBI" id="CHEBI:90779"/>
        <dbReference type="EC" id="2.5.1.18"/>
    </reaction>
    <physiologicalReaction direction="left-to-right" evidence="16">
        <dbReference type="Rhea" id="RHEA:16438"/>
    </physiologicalReaction>
</comment>
<dbReference type="GO" id="GO:0005741">
    <property type="term" value="C:mitochondrial outer membrane"/>
    <property type="evidence" value="ECO:0007669"/>
    <property type="project" value="UniProtKB-SubCell"/>
</dbReference>
<feature type="transmembrane region" description="Helical" evidence="17">
    <location>
        <begin position="86"/>
        <end position="113"/>
    </location>
</feature>
<evidence type="ECO:0000256" key="6">
    <source>
        <dbReference type="ARBA" id="ARBA00022679"/>
    </source>
</evidence>
<evidence type="ECO:0000256" key="8">
    <source>
        <dbReference type="ARBA" id="ARBA00022787"/>
    </source>
</evidence>
<evidence type="ECO:0000256" key="12">
    <source>
        <dbReference type="ARBA" id="ARBA00023128"/>
    </source>
</evidence>
<dbReference type="InterPro" id="IPR023352">
    <property type="entry name" value="MAPEG-like_dom_sf"/>
</dbReference>
<keyword evidence="13 17" id="KW-0472">Membrane</keyword>
<dbReference type="Proteomes" id="UP000429607">
    <property type="component" value="Unassembled WGS sequence"/>
</dbReference>
<evidence type="ECO:0000256" key="17">
    <source>
        <dbReference type="SAM" id="Phobius"/>
    </source>
</evidence>
<dbReference type="EMBL" id="QXFV01000996">
    <property type="protein sequence ID" value="KAE9018595.1"/>
    <property type="molecule type" value="Genomic_DNA"/>
</dbReference>
<keyword evidence="10 17" id="KW-1133">Transmembrane helix</keyword>
<comment type="function">
    <text evidence="1">Conjugation of reduced glutathione to a wide number of exogenous and endogenous hydrophobic electrophiles.</text>
</comment>
<dbReference type="PANTHER" id="PTHR10689:SF6">
    <property type="entry name" value="MICROSOMAL GLUTATHIONE S-TRANSFERASE 1"/>
    <property type="match status" value="1"/>
</dbReference>
<evidence type="ECO:0000313" key="23">
    <source>
        <dbReference type="Proteomes" id="UP000435112"/>
    </source>
</evidence>
<feature type="transmembrane region" description="Helical" evidence="17">
    <location>
        <begin position="133"/>
        <end position="155"/>
    </location>
</feature>
<dbReference type="SUPFAM" id="SSF161084">
    <property type="entry name" value="MAPEG domain-like"/>
    <property type="match status" value="1"/>
</dbReference>
<evidence type="ECO:0000256" key="11">
    <source>
        <dbReference type="ARBA" id="ARBA00022990"/>
    </source>
</evidence>
<dbReference type="PANTHER" id="PTHR10689">
    <property type="entry name" value="MICROSOMAL GLUTATHIONE S-TRANSFERASE 1"/>
    <property type="match status" value="1"/>
</dbReference>
<evidence type="ECO:0000256" key="16">
    <source>
        <dbReference type="ARBA" id="ARBA00049385"/>
    </source>
</evidence>
<dbReference type="Proteomes" id="UP000435112">
    <property type="component" value="Unassembled WGS sequence"/>
</dbReference>
<keyword evidence="22" id="KW-1185">Reference proteome</keyword>
<evidence type="ECO:0000313" key="20">
    <source>
        <dbReference type="EMBL" id="KAE9308524.1"/>
    </source>
</evidence>
<dbReference type="GO" id="GO:0005789">
    <property type="term" value="C:endoplasmic reticulum membrane"/>
    <property type="evidence" value="ECO:0007669"/>
    <property type="project" value="UniProtKB-SubCell"/>
</dbReference>
<evidence type="ECO:0000256" key="5">
    <source>
        <dbReference type="ARBA" id="ARBA00012452"/>
    </source>
</evidence>
<keyword evidence="11" id="KW-0007">Acetylation</keyword>
<protein>
    <recommendedName>
        <fullName evidence="15">Microsomal glutathione S-transferase 1</fullName>
        <ecNumber evidence="5">2.5.1.18</ecNumber>
    </recommendedName>
</protein>
<keyword evidence="9" id="KW-0256">Endoplasmic reticulum</keyword>
<accession>A0A6A3IXZ2</accession>
<evidence type="ECO:0000256" key="14">
    <source>
        <dbReference type="ARBA" id="ARBA00038540"/>
    </source>
</evidence>
<dbReference type="OrthoDB" id="193139at2759"/>
<evidence type="ECO:0000256" key="2">
    <source>
        <dbReference type="ARBA" id="ARBA00004294"/>
    </source>
</evidence>
<evidence type="ECO:0000256" key="9">
    <source>
        <dbReference type="ARBA" id="ARBA00022824"/>
    </source>
</evidence>
<evidence type="ECO:0000256" key="4">
    <source>
        <dbReference type="ARBA" id="ARBA00010459"/>
    </source>
</evidence>
<evidence type="ECO:0000256" key="15">
    <source>
        <dbReference type="ARBA" id="ARBA00039397"/>
    </source>
</evidence>
<comment type="subcellular location">
    <subcellularLocation>
        <location evidence="3">Endoplasmic reticulum membrane</location>
        <topology evidence="3">Multi-pass membrane protein</topology>
    </subcellularLocation>
    <subcellularLocation>
        <location evidence="2">Mitochondrion outer membrane</location>
    </subcellularLocation>
</comment>
<comment type="subunit">
    <text evidence="14">Homotrimer; The trimer binds only one molecule of glutathione.</text>
</comment>
<evidence type="ECO:0000256" key="1">
    <source>
        <dbReference type="ARBA" id="ARBA00003701"/>
    </source>
</evidence>
<evidence type="ECO:0000313" key="21">
    <source>
        <dbReference type="Proteomes" id="UP000429607"/>
    </source>
</evidence>
<keyword evidence="12" id="KW-0496">Mitochondrion</keyword>